<evidence type="ECO:0000313" key="3">
    <source>
        <dbReference type="Proteomes" id="UP000006967"/>
    </source>
</evidence>
<dbReference type="Proteomes" id="UP000006967">
    <property type="component" value="Unassembled WGS sequence"/>
</dbReference>
<dbReference type="InterPro" id="IPR032874">
    <property type="entry name" value="DDE_dom"/>
</dbReference>
<accession>A0A9W5KQZ8</accession>
<organism evidence="2 3">
    <name type="scientific">Bacillus cereus VD154</name>
    <dbReference type="NCBI Taxonomy" id="1053238"/>
    <lineage>
        <taxon>Bacteria</taxon>
        <taxon>Bacillati</taxon>
        <taxon>Bacillota</taxon>
        <taxon>Bacilli</taxon>
        <taxon>Bacillales</taxon>
        <taxon>Bacillaceae</taxon>
        <taxon>Bacillus</taxon>
        <taxon>Bacillus cereus group</taxon>
    </lineage>
</organism>
<proteinExistence type="predicted"/>
<evidence type="ECO:0000313" key="2">
    <source>
        <dbReference type="EMBL" id="EJR60974.1"/>
    </source>
</evidence>
<reference evidence="2 3" key="1">
    <citation type="submission" date="2012-04" db="EMBL/GenBank/DDBJ databases">
        <title>The Genome Sequence of Bacillus cereus VD154.</title>
        <authorList>
            <consortium name="The Broad Institute Genome Sequencing Platform"/>
            <consortium name="The Broad Institute Genome Sequencing Center for Infectious Disease"/>
            <person name="Feldgarden M."/>
            <person name="Van der Auwera G.A."/>
            <person name="Mahillon J."/>
            <person name="Duprez V."/>
            <person name="Timmery S."/>
            <person name="Mattelet C."/>
            <person name="Dierick K."/>
            <person name="Sun M."/>
            <person name="Yu Z."/>
            <person name="Zhu L."/>
            <person name="Hu X."/>
            <person name="Shank E.B."/>
            <person name="Swiecicka I."/>
            <person name="Hansen B.M."/>
            <person name="Andrup L."/>
            <person name="Young S.K."/>
            <person name="Zeng Q."/>
            <person name="Gargeya S."/>
            <person name="Fitzgerald M."/>
            <person name="Haas B."/>
            <person name="Abouelleil A."/>
            <person name="Alvarado L."/>
            <person name="Arachchi H.M."/>
            <person name="Berlin A."/>
            <person name="Chapman S.B."/>
            <person name="Goldberg J."/>
            <person name="Griggs A."/>
            <person name="Gujja S."/>
            <person name="Hansen M."/>
            <person name="Howarth C."/>
            <person name="Imamovic A."/>
            <person name="Larimer J."/>
            <person name="McCowen C."/>
            <person name="Montmayeur A."/>
            <person name="Murphy C."/>
            <person name="Neiman D."/>
            <person name="Pearson M."/>
            <person name="Priest M."/>
            <person name="Roberts A."/>
            <person name="Saif S."/>
            <person name="Shea T."/>
            <person name="Sisk P."/>
            <person name="Sykes S."/>
            <person name="Wortman J."/>
            <person name="Nusbaum C."/>
            <person name="Birren B."/>
        </authorList>
    </citation>
    <scope>NUCLEOTIDE SEQUENCE [LARGE SCALE GENOMIC DNA]</scope>
    <source>
        <strain evidence="2 3">VD154</strain>
    </source>
</reference>
<sequence length="97" mass="11052">MIKATIFSGNDGRTKMLSGLNDYYAVDSIRVEQKNSNTFKQTNDSRKVDETYIKFSKKDMYLYQAIASDGNTIDFHLNKKEILKLPKLLSNSSGFLS</sequence>
<name>A0A9W5KQZ8_BACCE</name>
<protein>
    <recommendedName>
        <fullName evidence="1">DDE domain-containing protein</fullName>
    </recommendedName>
</protein>
<feature type="domain" description="DDE" evidence="1">
    <location>
        <begin position="44"/>
        <end position="80"/>
    </location>
</feature>
<dbReference type="EMBL" id="AHFG01000101">
    <property type="protein sequence ID" value="EJR60974.1"/>
    <property type="molecule type" value="Genomic_DNA"/>
</dbReference>
<dbReference type="Pfam" id="PF13610">
    <property type="entry name" value="DDE_Tnp_IS240"/>
    <property type="match status" value="1"/>
</dbReference>
<evidence type="ECO:0000259" key="1">
    <source>
        <dbReference type="Pfam" id="PF13610"/>
    </source>
</evidence>
<gene>
    <name evidence="2" type="ORF">IK5_06122</name>
</gene>
<comment type="caution">
    <text evidence="2">The sequence shown here is derived from an EMBL/GenBank/DDBJ whole genome shotgun (WGS) entry which is preliminary data.</text>
</comment>
<dbReference type="AlphaFoldDB" id="A0A9W5KQZ8"/>